<evidence type="ECO:0000313" key="1">
    <source>
        <dbReference type="EMBL" id="KAF2395049.1"/>
    </source>
</evidence>
<accession>A0A6L5C2M3</accession>
<sequence>MPQVTCHTVKKLQQTTIDADHIAIELNRQSADHVDKAAVIEAIQTYSKFGMNYLKAYISCHPESSFSLAYEPAQSMLAETMQTRAFIELRHRYDVDSRHVFAVYDDGLLCALIPNWHPDEGNSELEIDLNLDAEEFSDFKNDMYAIAGLAAMTGGAVYSNNYVKVEQWLKFHDYYVPSNEAETLNLFKFLSMAPIESPPLGNYWELLSPPGPQPFSLTDANKANIREVTLDLVNGPNRLLQTLSRGLLHSKSADYIRNNADALLQKMVSSEAARQWSQEYLDALGWYGAHEGESVDVVHLDQLLLTALLLDQTTLIDTHLAEKHIAGYNLYSPDNVEKSLQRVRIELEYHLVATHQYPDTLAPLIAHLLLAGNAPEFLVKDAPSSLLLGTEQWVDFRQGVCLAELNAAGSSRVMTFPQLQILGQIQPVTPSQESIHGLIASEIIMDWALLHGAIDQKDLGAPEKTAFATALKAFRRNADLLAEAAQTLASPMPTRREAALKMLQHAAPAPDFLQKEVLYLKKGRGEDFFNEPLAMSMLDLHMSNDLGTQEWDVRKPQISVYQRFPKLLSNLASPHGVFDIEFKRAHKQHENAVATTLKLAMAALPQHDRNNFQRGKINVFTIRPSVVKQDKRPNLPVHPILAMLHPDFSILPRHPDPVENQRDKDAATGRYGVLLGVEVDNQFYCYELFTLYGECRKNQELAKLIIDNNLLNMPSRLAFTGNLTTYTAPTTLYELPLNVESYTHGVQPESGKHSKGVIERLGSIAAPSVTEHYASSYQSFYSPHIQTIADFVVKHRPFVTGQELHADAWGQTKWEEAIQKSDDRLATLVNIIVPFKACIADLSSDDADRKLDATSSCSLEVVGSLFMVVGAAAKLASIAAKSASAAAKAANLARAASALVISAVNPLDGVPELITGGFKLLGKGAWRLSKAGQELLDSGTDQLRRLINNPTRELIEATRHMDMSRGTWKAMGQSGETSALWAVRNVDDWYALNLRTGKPWGPRLTALQRSKMALSRVWLKLMPDSFAFSYVRKSLPIAQQKIDTALAQLLTQSDHVEIRSLLKSIFGDDSTVAATLVSDVLTKMRKDMSHVSIKNIHFEKIPNEGALAEMYIDRFAKWKAGNYQSDAFNSKFMTIYTAEMSDYFQTTKFDRGRIADGIVHEMSHGSQHTADLMYAGLRTAGEVDVNPLMNLAAHPWNSGIPQAELDHFMKIKASLPGVVSRHPALLNADSYAVAVSLLNQRSTNPPLFIKNLLAMELMRAGAGTGLFKGSVIVDLSTLA</sequence>
<dbReference type="Gene3D" id="3.40.390.10">
    <property type="entry name" value="Collagenase (Catalytic Domain)"/>
    <property type="match status" value="1"/>
</dbReference>
<dbReference type="AlphaFoldDB" id="A0A6L5C2M3"/>
<proteinExistence type="predicted"/>
<name>A0A6L5C2M3_9PSED</name>
<organism evidence="1 2">
    <name type="scientific">Pseudomonas frederiksbergensis</name>
    <dbReference type="NCBI Taxonomy" id="104087"/>
    <lineage>
        <taxon>Bacteria</taxon>
        <taxon>Pseudomonadati</taxon>
        <taxon>Pseudomonadota</taxon>
        <taxon>Gammaproteobacteria</taxon>
        <taxon>Pseudomonadales</taxon>
        <taxon>Pseudomonadaceae</taxon>
        <taxon>Pseudomonas</taxon>
    </lineage>
</organism>
<dbReference type="Proteomes" id="UP000475265">
    <property type="component" value="Unassembled WGS sequence"/>
</dbReference>
<gene>
    <name evidence="1" type="ORF">FX983_03032</name>
</gene>
<evidence type="ECO:0008006" key="3">
    <source>
        <dbReference type="Google" id="ProtNLM"/>
    </source>
</evidence>
<dbReference type="GO" id="GO:0008237">
    <property type="term" value="F:metallopeptidase activity"/>
    <property type="evidence" value="ECO:0007669"/>
    <property type="project" value="InterPro"/>
</dbReference>
<dbReference type="EMBL" id="JAAAXX010000001">
    <property type="protein sequence ID" value="KAF2395049.1"/>
    <property type="molecule type" value="Genomic_DNA"/>
</dbReference>
<protein>
    <recommendedName>
        <fullName evidence="3">Dermonecrotic toxin</fullName>
    </recommendedName>
</protein>
<dbReference type="InterPro" id="IPR024079">
    <property type="entry name" value="MetalloPept_cat_dom_sf"/>
</dbReference>
<dbReference type="RefSeq" id="WP_163910049.1">
    <property type="nucleotide sequence ID" value="NZ_JAAAXX010000001.1"/>
</dbReference>
<evidence type="ECO:0000313" key="2">
    <source>
        <dbReference type="Proteomes" id="UP000475265"/>
    </source>
</evidence>
<comment type="caution">
    <text evidence="1">The sequence shown here is derived from an EMBL/GenBank/DDBJ whole genome shotgun (WGS) entry which is preliminary data.</text>
</comment>
<reference evidence="1 2" key="1">
    <citation type="submission" date="2019-12" db="EMBL/GenBank/DDBJ databases">
        <title>Endophytic bacteria associated with Panax ginseng seedlings.</title>
        <authorList>
            <person name="Park J.M."/>
            <person name="Shin R."/>
            <person name="Jo S.H."/>
        </authorList>
    </citation>
    <scope>NUCLEOTIDE SEQUENCE [LARGE SCALE GENOMIC DNA]</scope>
    <source>
        <strain evidence="1 2">PgKB32</strain>
    </source>
</reference>